<organism evidence="2 3">
    <name type="scientific">Pseudomonas amygdali pv. lachrymans str. M301315</name>
    <dbReference type="NCBI Taxonomy" id="629260"/>
    <lineage>
        <taxon>Bacteria</taxon>
        <taxon>Pseudomonadati</taxon>
        <taxon>Pseudomonadota</taxon>
        <taxon>Gammaproteobacteria</taxon>
        <taxon>Pseudomonadales</taxon>
        <taxon>Pseudomonadaceae</taxon>
        <taxon>Pseudomonas</taxon>
        <taxon>Pseudomonas amygdali</taxon>
    </lineage>
</organism>
<accession>A0AAD0PLA1</accession>
<dbReference type="Pfam" id="PF00881">
    <property type="entry name" value="Nitroreductase"/>
    <property type="match status" value="1"/>
</dbReference>
<feature type="domain" description="Nitroreductase" evidence="1">
    <location>
        <begin position="79"/>
        <end position="219"/>
    </location>
</feature>
<dbReference type="EMBL" id="CP031225">
    <property type="protein sequence ID" value="AXH53935.1"/>
    <property type="molecule type" value="Genomic_DNA"/>
</dbReference>
<dbReference type="Gene3D" id="3.40.109.10">
    <property type="entry name" value="NADH Oxidase"/>
    <property type="match status" value="1"/>
</dbReference>
<name>A0AAD0PLA1_PSEAV</name>
<dbReference type="InterPro" id="IPR000415">
    <property type="entry name" value="Nitroreductase-like"/>
</dbReference>
<reference evidence="2 3" key="1">
    <citation type="journal article" date="2011" name="PLoS Pathog.">
        <title>Dynamic evolution of pathogenicity revealed by sequencing and comparative genomics of 19 Pseudomonas syringae isolates.</title>
        <authorList>
            <person name="Baltrus D.A."/>
            <person name="Nishimura M.T."/>
            <person name="Romanchuk A."/>
            <person name="Chang J.H."/>
            <person name="Mukhtar M.S."/>
            <person name="Cherkis K."/>
            <person name="Roach J."/>
            <person name="Grant S.R."/>
            <person name="Jones C.D."/>
            <person name="Dangl J.L."/>
        </authorList>
    </citation>
    <scope>NUCLEOTIDE SEQUENCE [LARGE SCALE GENOMIC DNA]</scope>
    <source>
        <strain evidence="2 3">M301315</strain>
    </source>
</reference>
<evidence type="ECO:0000313" key="2">
    <source>
        <dbReference type="EMBL" id="AXH53935.1"/>
    </source>
</evidence>
<protein>
    <submittedName>
        <fullName evidence="2">SagB/ThcOx family dehydrogenase</fullName>
    </submittedName>
</protein>
<sequence length="247" mass="27064">MWHAVTVEAAINTWRFFKRSGMTWIDLGDPLPREAPEPYVPISWEVCEICSLPSFSEVPDRSFGEVLDARVSRRVFGSVDDHQLGSFLWMACRTREMRASNLGFDLEHRAAPSAGAIHPIHVVVKRPGNARWWLYEPKTHQLLELKHAPAKLSSLYDLSLQVLQGDQAIRFLFLAEPGKTLGKYQDGASLIWRDAGALLGVMALTAAAQGLTFCPLGITGEPWASTLADQGKLAGVGLALLGSAASN</sequence>
<gene>
    <name evidence="2" type="ORF">PLA107_000145</name>
</gene>
<dbReference type="Proteomes" id="UP000006426">
    <property type="component" value="Chromosome"/>
</dbReference>
<dbReference type="GO" id="GO:0016491">
    <property type="term" value="F:oxidoreductase activity"/>
    <property type="evidence" value="ECO:0007669"/>
    <property type="project" value="InterPro"/>
</dbReference>
<evidence type="ECO:0000313" key="3">
    <source>
        <dbReference type="Proteomes" id="UP000006426"/>
    </source>
</evidence>
<proteinExistence type="predicted"/>
<dbReference type="InterPro" id="IPR029479">
    <property type="entry name" value="Nitroreductase"/>
</dbReference>
<dbReference type="AlphaFoldDB" id="A0AAD0PLA1"/>
<dbReference type="SUPFAM" id="SSF55469">
    <property type="entry name" value="FMN-dependent nitroreductase-like"/>
    <property type="match status" value="1"/>
</dbReference>
<evidence type="ECO:0000259" key="1">
    <source>
        <dbReference type="Pfam" id="PF00881"/>
    </source>
</evidence>